<protein>
    <submittedName>
        <fullName evidence="4">Mitotic apparatus protein p62</fullName>
    </submittedName>
</protein>
<feature type="compositionally biased region" description="Basic and acidic residues" evidence="2">
    <location>
        <begin position="267"/>
        <end position="284"/>
    </location>
</feature>
<feature type="compositionally biased region" description="Basic residues" evidence="2">
    <location>
        <begin position="230"/>
        <end position="247"/>
    </location>
</feature>
<name>A0A545W5I7_9HYPO</name>
<feature type="coiled-coil region" evidence="1">
    <location>
        <begin position="144"/>
        <end position="182"/>
    </location>
</feature>
<feature type="compositionally biased region" description="Acidic residues" evidence="2">
    <location>
        <begin position="254"/>
        <end position="266"/>
    </location>
</feature>
<accession>A0A545W5I7</accession>
<sequence length="363" mass="39304">MTTSRVLKIPQNDNDKEFVLLQASSSGKKPLDLKLVGTEGEAPYVVKIKHGRTSALKVKNSPLTDSEWESTLESFFNQRPLNNINATATVQSESSITITIRKQVQGITQRLGTITLSHDANEAIELLEWCAASADAVVASNEANAQAQSKATQLEASIHQLKEQLEELLKAKDEDETALLRKFRDLLNEKKVKIREQQKVLASGSFSTAKQPEGPGEPSPEPESGATKPRAAKGRKPAASRAGKRKAAAPVKEESDDEDALEEDVPEEPRIKSEPEDTTDEGHTTEVTASVDGDDDSDEEMADDGRDENETAPPAPLDPNPPKKAAAAPPPKRDLPFVNRKPKETPKPAVPADGADTDSDDEL</sequence>
<dbReference type="AlphaFoldDB" id="A0A545W5I7"/>
<dbReference type="Proteomes" id="UP000315783">
    <property type="component" value="Unassembled WGS sequence"/>
</dbReference>
<feature type="domain" description="XRCC4 coiled-coil" evidence="3">
    <location>
        <begin position="134"/>
        <end position="196"/>
    </location>
</feature>
<gene>
    <name evidence="4" type="ORF">IF1G_03350</name>
</gene>
<dbReference type="Pfam" id="PF21924">
    <property type="entry name" value="XRCC4_CC"/>
    <property type="match status" value="1"/>
</dbReference>
<organism evidence="4 5">
    <name type="scientific">Cordyceps javanica</name>
    <dbReference type="NCBI Taxonomy" id="43265"/>
    <lineage>
        <taxon>Eukaryota</taxon>
        <taxon>Fungi</taxon>
        <taxon>Dikarya</taxon>
        <taxon>Ascomycota</taxon>
        <taxon>Pezizomycotina</taxon>
        <taxon>Sordariomycetes</taxon>
        <taxon>Hypocreomycetidae</taxon>
        <taxon>Hypocreales</taxon>
        <taxon>Cordycipitaceae</taxon>
        <taxon>Cordyceps</taxon>
    </lineage>
</organism>
<feature type="compositionally biased region" description="Pro residues" evidence="2">
    <location>
        <begin position="313"/>
        <end position="322"/>
    </location>
</feature>
<dbReference type="PANTHER" id="PTHR42067">
    <property type="entry name" value="YALI0C15378P"/>
    <property type="match status" value="1"/>
</dbReference>
<dbReference type="InterPro" id="IPR014751">
    <property type="entry name" value="XRCC4-like_C"/>
</dbReference>
<dbReference type="Gene3D" id="1.20.5.370">
    <property type="match status" value="1"/>
</dbReference>
<comment type="caution">
    <text evidence="4">The sequence shown here is derived from an EMBL/GenBank/DDBJ whole genome shotgun (WGS) entry which is preliminary data.</text>
</comment>
<evidence type="ECO:0000313" key="4">
    <source>
        <dbReference type="EMBL" id="TQV97607.1"/>
    </source>
</evidence>
<reference evidence="4 5" key="1">
    <citation type="journal article" date="2019" name="Appl. Microbiol. Biotechnol.">
        <title>Genome sequence of Isaria javanica and comparative genome analysis insights into family S53 peptidase evolution in fungal entomopathogens.</title>
        <authorList>
            <person name="Lin R."/>
            <person name="Zhang X."/>
            <person name="Xin B."/>
            <person name="Zou M."/>
            <person name="Gao Y."/>
            <person name="Qin F."/>
            <person name="Hu Q."/>
            <person name="Xie B."/>
            <person name="Cheng X."/>
        </authorList>
    </citation>
    <scope>NUCLEOTIDE SEQUENCE [LARGE SCALE GENOMIC DNA]</scope>
    <source>
        <strain evidence="4 5">IJ1G</strain>
    </source>
</reference>
<evidence type="ECO:0000256" key="2">
    <source>
        <dbReference type="SAM" id="MobiDB-lite"/>
    </source>
</evidence>
<dbReference type="InterPro" id="IPR053962">
    <property type="entry name" value="XRCC4_CC"/>
</dbReference>
<keyword evidence="1" id="KW-0175">Coiled coil</keyword>
<dbReference type="SUPFAM" id="SSF58022">
    <property type="entry name" value="XRCC4, C-terminal oligomerization domain"/>
    <property type="match status" value="1"/>
</dbReference>
<evidence type="ECO:0000259" key="3">
    <source>
        <dbReference type="Pfam" id="PF21924"/>
    </source>
</evidence>
<feature type="compositionally biased region" description="Acidic residues" evidence="2">
    <location>
        <begin position="292"/>
        <end position="307"/>
    </location>
</feature>
<dbReference type="STRING" id="43265.A0A545W5I7"/>
<dbReference type="PANTHER" id="PTHR42067:SF1">
    <property type="entry name" value="MITOTIC APPARATUS PROTEIN P62"/>
    <property type="match status" value="1"/>
</dbReference>
<keyword evidence="5" id="KW-1185">Reference proteome</keyword>
<proteinExistence type="predicted"/>
<evidence type="ECO:0000313" key="5">
    <source>
        <dbReference type="Proteomes" id="UP000315783"/>
    </source>
</evidence>
<feature type="compositionally biased region" description="Basic and acidic residues" evidence="2">
    <location>
        <begin position="331"/>
        <end position="346"/>
    </location>
</feature>
<dbReference type="OrthoDB" id="8064436at2759"/>
<feature type="region of interest" description="Disordered" evidence="2">
    <location>
        <begin position="203"/>
        <end position="363"/>
    </location>
</feature>
<evidence type="ECO:0000256" key="1">
    <source>
        <dbReference type="SAM" id="Coils"/>
    </source>
</evidence>
<dbReference type="EMBL" id="SPUK01000004">
    <property type="protein sequence ID" value="TQV97607.1"/>
    <property type="molecule type" value="Genomic_DNA"/>
</dbReference>